<evidence type="ECO:0000313" key="9">
    <source>
        <dbReference type="EMBL" id="RAL07124.1"/>
    </source>
</evidence>
<dbReference type="InterPro" id="IPR049326">
    <property type="entry name" value="Rhodopsin_dom_fungi"/>
</dbReference>
<dbReference type="EMBL" id="KZ824339">
    <property type="protein sequence ID" value="RAL07124.1"/>
    <property type="molecule type" value="Genomic_DNA"/>
</dbReference>
<keyword evidence="4 7" id="KW-0472">Membrane</keyword>
<name>A0A395HLH0_ASPHC</name>
<evidence type="ECO:0000256" key="5">
    <source>
        <dbReference type="ARBA" id="ARBA00038359"/>
    </source>
</evidence>
<protein>
    <recommendedName>
        <fullName evidence="8">Rhodopsin domain-containing protein</fullName>
    </recommendedName>
</protein>
<evidence type="ECO:0000256" key="4">
    <source>
        <dbReference type="ARBA" id="ARBA00023136"/>
    </source>
</evidence>
<comment type="similarity">
    <text evidence="5">Belongs to the SAT4 family.</text>
</comment>
<dbReference type="GeneID" id="37203017"/>
<gene>
    <name evidence="9" type="ORF">BO97DRAFT_447080</name>
</gene>
<dbReference type="InterPro" id="IPR052337">
    <property type="entry name" value="SAT4-like"/>
</dbReference>
<dbReference type="VEuPathDB" id="FungiDB:BO97DRAFT_447080"/>
<accession>A0A395HLH0</accession>
<reference evidence="9 10" key="1">
    <citation type="submission" date="2018-02" db="EMBL/GenBank/DDBJ databases">
        <title>The genomes of Aspergillus section Nigri reveals drivers in fungal speciation.</title>
        <authorList>
            <consortium name="DOE Joint Genome Institute"/>
            <person name="Vesth T.C."/>
            <person name="Nybo J."/>
            <person name="Theobald S."/>
            <person name="Brandl J."/>
            <person name="Frisvad J.C."/>
            <person name="Nielsen K.F."/>
            <person name="Lyhne E.K."/>
            <person name="Kogle M.E."/>
            <person name="Kuo A."/>
            <person name="Riley R."/>
            <person name="Clum A."/>
            <person name="Nolan M."/>
            <person name="Lipzen A."/>
            <person name="Salamov A."/>
            <person name="Henrissat B."/>
            <person name="Wiebenga A."/>
            <person name="De vries R.P."/>
            <person name="Grigoriev I.V."/>
            <person name="Mortensen U.H."/>
            <person name="Andersen M.R."/>
            <person name="Baker S.E."/>
        </authorList>
    </citation>
    <scope>NUCLEOTIDE SEQUENCE [LARGE SCALE GENOMIC DNA]</scope>
    <source>
        <strain evidence="9 10">CBS 101889</strain>
    </source>
</reference>
<dbReference type="PANTHER" id="PTHR33048:SF129">
    <property type="entry name" value="INTEGRAL MEMBRANE PROTEIN-RELATED"/>
    <property type="match status" value="1"/>
</dbReference>
<keyword evidence="10" id="KW-1185">Reference proteome</keyword>
<keyword evidence="3 7" id="KW-1133">Transmembrane helix</keyword>
<evidence type="ECO:0000256" key="6">
    <source>
        <dbReference type="SAM" id="MobiDB-lite"/>
    </source>
</evidence>
<dbReference type="PANTHER" id="PTHR33048">
    <property type="entry name" value="PTH11-LIKE INTEGRAL MEMBRANE PROTEIN (AFU_ORTHOLOGUE AFUA_5G11245)"/>
    <property type="match status" value="1"/>
</dbReference>
<dbReference type="Pfam" id="PF20684">
    <property type="entry name" value="Fung_rhodopsin"/>
    <property type="match status" value="1"/>
</dbReference>
<evidence type="ECO:0000256" key="2">
    <source>
        <dbReference type="ARBA" id="ARBA00022692"/>
    </source>
</evidence>
<evidence type="ECO:0000256" key="1">
    <source>
        <dbReference type="ARBA" id="ARBA00004141"/>
    </source>
</evidence>
<evidence type="ECO:0000313" key="10">
    <source>
        <dbReference type="Proteomes" id="UP000248961"/>
    </source>
</evidence>
<feature type="region of interest" description="Disordered" evidence="6">
    <location>
        <begin position="288"/>
        <end position="308"/>
    </location>
</feature>
<feature type="transmembrane region" description="Helical" evidence="7">
    <location>
        <begin position="113"/>
        <end position="135"/>
    </location>
</feature>
<evidence type="ECO:0000256" key="7">
    <source>
        <dbReference type="SAM" id="Phobius"/>
    </source>
</evidence>
<keyword evidence="2 7" id="KW-0812">Transmembrane</keyword>
<evidence type="ECO:0000256" key="3">
    <source>
        <dbReference type="ARBA" id="ARBA00022989"/>
    </source>
</evidence>
<dbReference type="OrthoDB" id="5429740at2759"/>
<sequence>MAGLVLLFRSVGKSCIRWAVPRVSSPDRLWGLEDLLYAIAYGLDLAQMVLVQKSYTSGLGRHVWTLSQTEITSTLKYEYISQLLAFIAAVFSRTRMMCSLYRCFHRVDKQFRVLIVGCLCIQIIVNMVTIFQILAQCGPNPYRAANRLQYFHHIWDPCTRFREIPRDARKRRLWQTVALSGPLLLSALASFARTWLLLAIDDQNDITRESYCHHTTVQIENFRLMLATCAPVIRLLLSIVTKNGSPTSGYPCYGNQSNAQGQALELNMVPHTHDKGTVVAITAQDTRGNSHSLEQFPSEDQAVGGSHGTNVTIRTDIVVEYDLDRGSTPRLPT</sequence>
<proteinExistence type="inferred from homology"/>
<comment type="subcellular location">
    <subcellularLocation>
        <location evidence="1">Membrane</location>
        <topology evidence="1">Multi-pass membrane protein</topology>
    </subcellularLocation>
</comment>
<dbReference type="AlphaFoldDB" id="A0A395HLH0"/>
<organism evidence="9 10">
    <name type="scientific">Aspergillus homomorphus (strain CBS 101889)</name>
    <dbReference type="NCBI Taxonomy" id="1450537"/>
    <lineage>
        <taxon>Eukaryota</taxon>
        <taxon>Fungi</taxon>
        <taxon>Dikarya</taxon>
        <taxon>Ascomycota</taxon>
        <taxon>Pezizomycotina</taxon>
        <taxon>Eurotiomycetes</taxon>
        <taxon>Eurotiomycetidae</taxon>
        <taxon>Eurotiales</taxon>
        <taxon>Aspergillaceae</taxon>
        <taxon>Aspergillus</taxon>
        <taxon>Aspergillus subgen. Circumdati</taxon>
    </lineage>
</organism>
<dbReference type="RefSeq" id="XP_025546278.1">
    <property type="nucleotide sequence ID" value="XM_025698728.1"/>
</dbReference>
<dbReference type="Proteomes" id="UP000248961">
    <property type="component" value="Unassembled WGS sequence"/>
</dbReference>
<dbReference type="GO" id="GO:0016020">
    <property type="term" value="C:membrane"/>
    <property type="evidence" value="ECO:0007669"/>
    <property type="project" value="UniProtKB-SubCell"/>
</dbReference>
<evidence type="ECO:0000259" key="8">
    <source>
        <dbReference type="Pfam" id="PF20684"/>
    </source>
</evidence>
<feature type="domain" description="Rhodopsin" evidence="8">
    <location>
        <begin position="29"/>
        <end position="139"/>
    </location>
</feature>